<gene>
    <name evidence="5" type="ORF">AW736_05090</name>
</gene>
<dbReference type="GO" id="GO:0006487">
    <property type="term" value="P:protein N-linked glycosylation"/>
    <property type="evidence" value="ECO:0007669"/>
    <property type="project" value="TreeGrafter"/>
</dbReference>
<evidence type="ECO:0000313" key="6">
    <source>
        <dbReference type="Proteomes" id="UP000078486"/>
    </source>
</evidence>
<dbReference type="PANTHER" id="PTHR10412:SF11">
    <property type="entry name" value="MANNOSYL-OLIGOSACCHARIDE GLUCOSIDASE"/>
    <property type="match status" value="1"/>
</dbReference>
<dbReference type="GO" id="GO:0004573">
    <property type="term" value="F:Glc3Man9GlcNAc2 oligosaccharide glucosidase activity"/>
    <property type="evidence" value="ECO:0007669"/>
    <property type="project" value="InterPro"/>
</dbReference>
<comment type="caution">
    <text evidence="5">The sequence shown here is derived from an EMBL/GenBank/DDBJ whole genome shotgun (WGS) entry which is preliminary data.</text>
</comment>
<dbReference type="STRING" id="1184151.AW736_05090"/>
<feature type="domain" description="Mannosylglycerate hydrolase MGH1-like glycoside hydrolase" evidence="4">
    <location>
        <begin position="494"/>
        <end position="821"/>
    </location>
</feature>
<dbReference type="InterPro" id="IPR008928">
    <property type="entry name" value="6-hairpin_glycosidase_sf"/>
</dbReference>
<dbReference type="RefSeq" id="WP_068769139.1">
    <property type="nucleotide sequence ID" value="NZ_KV441839.1"/>
</dbReference>
<evidence type="ECO:0000313" key="5">
    <source>
        <dbReference type="EMBL" id="OAM91012.1"/>
    </source>
</evidence>
<keyword evidence="2" id="KW-0378">Hydrolase</keyword>
<dbReference type="InterPro" id="IPR054491">
    <property type="entry name" value="MGH1-like_GH"/>
</dbReference>
<keyword evidence="3" id="KW-0326">Glycosidase</keyword>
<dbReference type="Pfam" id="PF22422">
    <property type="entry name" value="MGH1-like_GH"/>
    <property type="match status" value="1"/>
</dbReference>
<dbReference type="SUPFAM" id="SSF48208">
    <property type="entry name" value="Six-hairpin glycosidases"/>
    <property type="match status" value="1"/>
</dbReference>
<dbReference type="InterPro" id="IPR012341">
    <property type="entry name" value="6hp_glycosidase-like_sf"/>
</dbReference>
<dbReference type="OrthoDB" id="106887at2"/>
<dbReference type="GO" id="GO:0009311">
    <property type="term" value="P:oligosaccharide metabolic process"/>
    <property type="evidence" value="ECO:0007669"/>
    <property type="project" value="InterPro"/>
</dbReference>
<proteinExistence type="inferred from homology"/>
<sequence>MFTPKDHDLSLSDWGPYSKCYAGASHIADKKRGLRFDLSVFPALYRRRVDVPNVTWESDWHPWECAPDFTYFSTRHELVWKDQVYMDAAWFRPAPEDQPDGDGLFVRCEFVNNTARPVSAALHSMASMNFPTLSNYSDESLHRIHVEWENSKEAKTGGAVVKHPLDYESLDFARQTPANHLMPDGFYRGEVRGNGFMDGSGLGGFARNAGASACYVFTLNAAMRDARFIIRLRGSGCFCLKKNGINNHEKKIGVLKSGHGRFENIECWLGLLQAGRHVFTLESLGGEGDEEIAFLALAPAAAGDVRVREAGWSHQPSCVPYDDAKAGQILKYPDVSQHYGIAWDAKQFETRRILNKELDCFLRHNVHDHVHETLQGDTAGHFSNIFIRPLVLAPRSRIVLRGLAWKGAPAQIKRTFATFFEGAPEKRAERFEFAHARARRSVFSFRPNPGGKHFAFSQDRMAATTLSNAVFPVYTQRQYVRHRPPGRWWNSLYTWDSGFIGLGLLEIDPRQAEENLAQYLTSPGNPHAAFIQHGSMVPMQIHLAHELWNRLGAESPEGEKSIRMHYDSLRRYYRFLSGDGDGSTLRSLKSGLLRPWDYFYNSGGWDDYPPQRYVHEKKQEASVSPVITTALAIRCARTLGFAAGALGLKDDVSGYENDIRFFSSALEEHSWDESAGVYSYVLHDRNGRPLRALYHEPDGANFNMGLDGLFPLVAGICNARKQRRLVAQLFSPSRFWTPVGLSAVDRSAPYYRNDGYWNGSVWFPHQWFFWKTMLDLGRPARAFAIAGRALKTWDTEVRESYHCFEHFLIETGRGCGWHQFSGLSTPVMIFYAACHCPGRLTTGFDAWVASVGFNKKNTRMNASIKFRPCPISGRRSLLVCMKSGHNYHAEWNGKKIAFDELIPGLLAISLPTSECEGTLTIDSG</sequence>
<evidence type="ECO:0000256" key="3">
    <source>
        <dbReference type="ARBA" id="ARBA00023295"/>
    </source>
</evidence>
<accession>A0A178IM82</accession>
<organism evidence="5 6">
    <name type="scientific">Termitidicoccus mucosus</name>
    <dbReference type="NCBI Taxonomy" id="1184151"/>
    <lineage>
        <taxon>Bacteria</taxon>
        <taxon>Pseudomonadati</taxon>
        <taxon>Verrucomicrobiota</taxon>
        <taxon>Opitutia</taxon>
        <taxon>Opitutales</taxon>
        <taxon>Opitutaceae</taxon>
        <taxon>Termitidicoccus</taxon>
    </lineage>
</organism>
<dbReference type="AlphaFoldDB" id="A0A178IM82"/>
<keyword evidence="6" id="KW-1185">Reference proteome</keyword>
<dbReference type="Proteomes" id="UP000078486">
    <property type="component" value="Unassembled WGS sequence"/>
</dbReference>
<protein>
    <recommendedName>
        <fullName evidence="4">Mannosylglycerate hydrolase MGH1-like glycoside hydrolase domain-containing protein</fullName>
    </recommendedName>
</protein>
<dbReference type="InterPro" id="IPR004888">
    <property type="entry name" value="Glycoside_hydrolase_63"/>
</dbReference>
<dbReference type="EMBL" id="LRRQ01000042">
    <property type="protein sequence ID" value="OAM91012.1"/>
    <property type="molecule type" value="Genomic_DNA"/>
</dbReference>
<evidence type="ECO:0000256" key="1">
    <source>
        <dbReference type="ARBA" id="ARBA00010833"/>
    </source>
</evidence>
<comment type="similarity">
    <text evidence="1">Belongs to the glycosyl hydrolase 63 family.</text>
</comment>
<evidence type="ECO:0000256" key="2">
    <source>
        <dbReference type="ARBA" id="ARBA00022801"/>
    </source>
</evidence>
<reference evidence="5 6" key="1">
    <citation type="submission" date="2016-01" db="EMBL/GenBank/DDBJ databases">
        <title>High potential of lignocellulose degradation of a new Verrucomicrobia species.</title>
        <authorList>
            <person name="Wang Y."/>
            <person name="Shi Y."/>
            <person name="Qiu Z."/>
            <person name="Liu S."/>
            <person name="Yang H."/>
        </authorList>
    </citation>
    <scope>NUCLEOTIDE SEQUENCE [LARGE SCALE GENOMIC DNA]</scope>
    <source>
        <strain evidence="5 6">TSB47</strain>
    </source>
</reference>
<dbReference type="PANTHER" id="PTHR10412">
    <property type="entry name" value="MANNOSYL-OLIGOSACCHARIDE GLUCOSIDASE"/>
    <property type="match status" value="1"/>
</dbReference>
<name>A0A178IM82_9BACT</name>
<evidence type="ECO:0000259" key="4">
    <source>
        <dbReference type="Pfam" id="PF22422"/>
    </source>
</evidence>
<dbReference type="Gene3D" id="1.50.10.10">
    <property type="match status" value="1"/>
</dbReference>